<organism evidence="2 3">
    <name type="scientific">Tumebacillus flagellatus</name>
    <dbReference type="NCBI Taxonomy" id="1157490"/>
    <lineage>
        <taxon>Bacteria</taxon>
        <taxon>Bacillati</taxon>
        <taxon>Bacillota</taxon>
        <taxon>Bacilli</taxon>
        <taxon>Bacillales</taxon>
        <taxon>Alicyclobacillaceae</taxon>
        <taxon>Tumebacillus</taxon>
    </lineage>
</organism>
<dbReference type="EMBL" id="JMIR01000049">
    <property type="protein sequence ID" value="KEO81031.1"/>
    <property type="molecule type" value="Genomic_DNA"/>
</dbReference>
<evidence type="ECO:0000259" key="1">
    <source>
        <dbReference type="Pfam" id="PF20093"/>
    </source>
</evidence>
<dbReference type="Pfam" id="PF20093">
    <property type="entry name" value="DUF6484"/>
    <property type="match status" value="1"/>
</dbReference>
<evidence type="ECO:0000313" key="2">
    <source>
        <dbReference type="EMBL" id="KEO81031.1"/>
    </source>
</evidence>
<dbReference type="OrthoDB" id="1809309at2"/>
<dbReference type="STRING" id="1157490.EL26_22900"/>
<protein>
    <recommendedName>
        <fullName evidence="1">DUF6484 domain-containing protein</fullName>
    </recommendedName>
</protein>
<proteinExistence type="predicted"/>
<feature type="domain" description="DUF6484" evidence="1">
    <location>
        <begin position="32"/>
        <end position="66"/>
    </location>
</feature>
<dbReference type="Proteomes" id="UP000027931">
    <property type="component" value="Unassembled WGS sequence"/>
</dbReference>
<comment type="caution">
    <text evidence="2">The sequence shown here is derived from an EMBL/GenBank/DDBJ whole genome shotgun (WGS) entry which is preliminary data.</text>
</comment>
<reference evidence="2 3" key="1">
    <citation type="journal article" date="2013" name="Int. J. Syst. Evol. Microbiol.">
        <title>Tumebacillus flagellatus sp. nov., an alpha-amylase/pullulanase-producing bacterium isolated from cassava wastewater.</title>
        <authorList>
            <person name="Wang Q."/>
            <person name="Xie N."/>
            <person name="Qin Y."/>
            <person name="Shen N."/>
            <person name="Zhu J."/>
            <person name="Mi H."/>
            <person name="Huang R."/>
        </authorList>
    </citation>
    <scope>NUCLEOTIDE SEQUENCE [LARGE SCALE GENOMIC DNA]</scope>
    <source>
        <strain evidence="2 3">GST4</strain>
    </source>
</reference>
<dbReference type="InterPro" id="IPR045506">
    <property type="entry name" value="DUF6484"/>
</dbReference>
<name>A0A074LFL0_9BACL</name>
<dbReference type="AlphaFoldDB" id="A0A074LFL0"/>
<evidence type="ECO:0000313" key="3">
    <source>
        <dbReference type="Proteomes" id="UP000027931"/>
    </source>
</evidence>
<accession>A0A074LFL0</accession>
<keyword evidence="3" id="KW-1185">Reference proteome</keyword>
<sequence>MNNSMPQKGVITTVRGNTAQVLVPLINFETGFAESCKNLAPEMEGHECVVVFINGDLNQPVIMGVILDG</sequence>
<gene>
    <name evidence="2" type="ORF">EL26_22900</name>
</gene>
<dbReference type="RefSeq" id="WP_038094308.1">
    <property type="nucleotide sequence ID" value="NZ_JMIR01000049.1"/>
</dbReference>